<organism evidence="2 3">
    <name type="scientific">Turnera subulata</name>
    <dbReference type="NCBI Taxonomy" id="218843"/>
    <lineage>
        <taxon>Eukaryota</taxon>
        <taxon>Viridiplantae</taxon>
        <taxon>Streptophyta</taxon>
        <taxon>Embryophyta</taxon>
        <taxon>Tracheophyta</taxon>
        <taxon>Spermatophyta</taxon>
        <taxon>Magnoliopsida</taxon>
        <taxon>eudicotyledons</taxon>
        <taxon>Gunneridae</taxon>
        <taxon>Pentapetalae</taxon>
        <taxon>rosids</taxon>
        <taxon>fabids</taxon>
        <taxon>Malpighiales</taxon>
        <taxon>Passifloraceae</taxon>
        <taxon>Turnera</taxon>
    </lineage>
</organism>
<name>A0A9Q0FKB1_9ROSI</name>
<proteinExistence type="predicted"/>
<feature type="region of interest" description="Disordered" evidence="1">
    <location>
        <begin position="113"/>
        <end position="141"/>
    </location>
</feature>
<evidence type="ECO:0000313" key="3">
    <source>
        <dbReference type="Proteomes" id="UP001141552"/>
    </source>
</evidence>
<protein>
    <submittedName>
        <fullName evidence="2">Uncharacterized protein</fullName>
    </submittedName>
</protein>
<comment type="caution">
    <text evidence="2">The sequence shown here is derived from an EMBL/GenBank/DDBJ whole genome shotgun (WGS) entry which is preliminary data.</text>
</comment>
<dbReference type="EMBL" id="JAKUCV010005019">
    <property type="protein sequence ID" value="KAJ4833050.1"/>
    <property type="molecule type" value="Genomic_DNA"/>
</dbReference>
<accession>A0A9Q0FKB1</accession>
<evidence type="ECO:0000313" key="2">
    <source>
        <dbReference type="EMBL" id="KAJ4833050.1"/>
    </source>
</evidence>
<feature type="compositionally biased region" description="Acidic residues" evidence="1">
    <location>
        <begin position="130"/>
        <end position="141"/>
    </location>
</feature>
<reference evidence="2" key="1">
    <citation type="submission" date="2022-02" db="EMBL/GenBank/DDBJ databases">
        <authorList>
            <person name="Henning P.M."/>
            <person name="McCubbin A.G."/>
            <person name="Shore J.S."/>
        </authorList>
    </citation>
    <scope>NUCLEOTIDE SEQUENCE</scope>
    <source>
        <strain evidence="2">F60SS</strain>
        <tissue evidence="2">Leaves</tissue>
    </source>
</reference>
<reference evidence="2" key="2">
    <citation type="journal article" date="2023" name="Plants (Basel)">
        <title>Annotation of the Turnera subulata (Passifloraceae) Draft Genome Reveals the S-Locus Evolved after the Divergence of Turneroideae from Passifloroideae in a Stepwise Manner.</title>
        <authorList>
            <person name="Henning P.M."/>
            <person name="Roalson E.H."/>
            <person name="Mir W."/>
            <person name="McCubbin A.G."/>
            <person name="Shore J.S."/>
        </authorList>
    </citation>
    <scope>NUCLEOTIDE SEQUENCE</scope>
    <source>
        <strain evidence="2">F60SS</strain>
    </source>
</reference>
<dbReference type="Proteomes" id="UP001141552">
    <property type="component" value="Unassembled WGS sequence"/>
</dbReference>
<sequence>MSCFNPEEKLLSPKLSWKTFISTFRKKLTKKHPKNPKPYSSLLTTQYLSSSARYYHHPYRLGHTTTQSADQYGTKSEGRFGADIFPDHQACNICGQVPEIILTRRYPKRVDIESDDESKMSNHSGYYSLQDDDDDDDEYDDEYESGVLVNVSNKASSMTMQLHGVDASAEEFIRKMKLTWSLERQRSEESRAIERWV</sequence>
<gene>
    <name evidence="2" type="ORF">Tsubulata_001019</name>
</gene>
<keyword evidence="3" id="KW-1185">Reference proteome</keyword>
<dbReference type="AlphaFoldDB" id="A0A9Q0FKB1"/>
<evidence type="ECO:0000256" key="1">
    <source>
        <dbReference type="SAM" id="MobiDB-lite"/>
    </source>
</evidence>